<reference evidence="1" key="1">
    <citation type="submission" date="2022-10" db="EMBL/GenBank/DDBJ databases">
        <title>Genome Sequence of Xylaria curta.</title>
        <authorList>
            <person name="Buettner E."/>
        </authorList>
    </citation>
    <scope>NUCLEOTIDE SEQUENCE</scope>
    <source>
        <strain evidence="1">Babe10</strain>
    </source>
</reference>
<sequence>MATITDFSVDLVVPAARFGSVCGGFLDLKSMMRPVSDCVRLSLDYRIVGDWYDEEFLANVAEGIEFIPDTEEDGAAIEAIFKGVKPGRPLFLVNLWWGDREVTNPFTFCIRAIGLVVAPSDSIQEAFSRVGMFRIAQDKHTTSLVDGVPPAAGFDLGNFFSSYNSRLLRLV</sequence>
<keyword evidence="2" id="KW-1185">Reference proteome</keyword>
<evidence type="ECO:0000313" key="2">
    <source>
        <dbReference type="Proteomes" id="UP001143856"/>
    </source>
</evidence>
<comment type="caution">
    <text evidence="1">The sequence shown here is derived from an EMBL/GenBank/DDBJ whole genome shotgun (WGS) entry which is preliminary data.</text>
</comment>
<dbReference type="EMBL" id="JAPDGR010001536">
    <property type="protein sequence ID" value="KAJ2981674.1"/>
    <property type="molecule type" value="Genomic_DNA"/>
</dbReference>
<protein>
    <submittedName>
        <fullName evidence="1">Uncharacterized protein</fullName>
    </submittedName>
</protein>
<gene>
    <name evidence="1" type="ORF">NUW58_g6628</name>
</gene>
<dbReference type="Proteomes" id="UP001143856">
    <property type="component" value="Unassembled WGS sequence"/>
</dbReference>
<proteinExistence type="predicted"/>
<organism evidence="1 2">
    <name type="scientific">Xylaria curta</name>
    <dbReference type="NCBI Taxonomy" id="42375"/>
    <lineage>
        <taxon>Eukaryota</taxon>
        <taxon>Fungi</taxon>
        <taxon>Dikarya</taxon>
        <taxon>Ascomycota</taxon>
        <taxon>Pezizomycotina</taxon>
        <taxon>Sordariomycetes</taxon>
        <taxon>Xylariomycetidae</taxon>
        <taxon>Xylariales</taxon>
        <taxon>Xylariaceae</taxon>
        <taxon>Xylaria</taxon>
    </lineage>
</organism>
<accession>A0ACC1NRH4</accession>
<name>A0ACC1NRH4_9PEZI</name>
<evidence type="ECO:0000313" key="1">
    <source>
        <dbReference type="EMBL" id="KAJ2981674.1"/>
    </source>
</evidence>